<evidence type="ECO:0000256" key="1">
    <source>
        <dbReference type="SAM" id="SignalP"/>
    </source>
</evidence>
<evidence type="ECO:0000313" key="3">
    <source>
        <dbReference type="Proteomes" id="UP001499959"/>
    </source>
</evidence>
<evidence type="ECO:0000313" key="2">
    <source>
        <dbReference type="EMBL" id="GAA4792461.1"/>
    </source>
</evidence>
<comment type="caution">
    <text evidence="2">The sequence shown here is derived from an EMBL/GenBank/DDBJ whole genome shotgun (WGS) entry which is preliminary data.</text>
</comment>
<dbReference type="Proteomes" id="UP001499959">
    <property type="component" value="Unassembled WGS sequence"/>
</dbReference>
<reference evidence="3" key="1">
    <citation type="journal article" date="2019" name="Int. J. Syst. Evol. Microbiol.">
        <title>The Global Catalogue of Microorganisms (GCM) 10K type strain sequencing project: providing services to taxonomists for standard genome sequencing and annotation.</title>
        <authorList>
            <consortium name="The Broad Institute Genomics Platform"/>
            <consortium name="The Broad Institute Genome Sequencing Center for Infectious Disease"/>
            <person name="Wu L."/>
            <person name="Ma J."/>
        </authorList>
    </citation>
    <scope>NUCLEOTIDE SEQUENCE [LARGE SCALE GENOMIC DNA]</scope>
    <source>
        <strain evidence="3">JCM 18204</strain>
    </source>
</reference>
<evidence type="ECO:0008006" key="4">
    <source>
        <dbReference type="Google" id="ProtNLM"/>
    </source>
</evidence>
<organism evidence="2 3">
    <name type="scientific">Lysobacter hankyongensis</name>
    <dbReference type="NCBI Taxonomy" id="1176535"/>
    <lineage>
        <taxon>Bacteria</taxon>
        <taxon>Pseudomonadati</taxon>
        <taxon>Pseudomonadota</taxon>
        <taxon>Gammaproteobacteria</taxon>
        <taxon>Lysobacterales</taxon>
        <taxon>Lysobacteraceae</taxon>
        <taxon>Lysobacter</taxon>
    </lineage>
</organism>
<name>A0ABP9BB68_9GAMM</name>
<sequence length="184" mass="19729">MPRLAPLMCFAVSSVFCLSASAQGPQAPQTPNAAHSPAECEVWTRELSFARTVADHDPAAFADHVAEGAVFGAGRARQTRGREAIVARWGGIIEGRHVTIEWYPVRTTIGGLDSIAWSEGPSLLIENPGTPDAKYSLGGYRSVWHRDADGVWRVLFDDGSDSAPATPEQVQAFRAGRREACPAG</sequence>
<dbReference type="EMBL" id="BAABJE010000007">
    <property type="protein sequence ID" value="GAA4792461.1"/>
    <property type="molecule type" value="Genomic_DNA"/>
</dbReference>
<proteinExistence type="predicted"/>
<accession>A0ABP9BB68</accession>
<feature type="chain" id="PRO_5045197355" description="DUF4440 domain-containing protein" evidence="1">
    <location>
        <begin position="23"/>
        <end position="184"/>
    </location>
</feature>
<keyword evidence="1" id="KW-0732">Signal</keyword>
<dbReference type="RefSeq" id="WP_345302921.1">
    <property type="nucleotide sequence ID" value="NZ_BAABJE010000007.1"/>
</dbReference>
<gene>
    <name evidence="2" type="ORF">GCM10023307_17330</name>
</gene>
<dbReference type="Gene3D" id="3.10.450.50">
    <property type="match status" value="1"/>
</dbReference>
<keyword evidence="3" id="KW-1185">Reference proteome</keyword>
<dbReference type="InterPro" id="IPR032710">
    <property type="entry name" value="NTF2-like_dom_sf"/>
</dbReference>
<feature type="signal peptide" evidence="1">
    <location>
        <begin position="1"/>
        <end position="22"/>
    </location>
</feature>
<dbReference type="SUPFAM" id="SSF54427">
    <property type="entry name" value="NTF2-like"/>
    <property type="match status" value="1"/>
</dbReference>
<protein>
    <recommendedName>
        <fullName evidence="4">DUF4440 domain-containing protein</fullName>
    </recommendedName>
</protein>